<dbReference type="InterPro" id="IPR036188">
    <property type="entry name" value="FAD/NAD-bd_sf"/>
</dbReference>
<feature type="domain" description="FAD/NAD(P)-binding" evidence="3">
    <location>
        <begin position="234"/>
        <end position="279"/>
    </location>
</feature>
<dbReference type="Pfam" id="PF07992">
    <property type="entry name" value="Pyr_redox_2"/>
    <property type="match status" value="2"/>
</dbReference>
<evidence type="ECO:0000256" key="1">
    <source>
        <dbReference type="ARBA" id="ARBA00022630"/>
    </source>
</evidence>
<dbReference type="GO" id="GO:0016491">
    <property type="term" value="F:oxidoreductase activity"/>
    <property type="evidence" value="ECO:0007669"/>
    <property type="project" value="UniProtKB-KW"/>
</dbReference>
<sequence>MQQSYEVIIIGGSYAGLSAALALGRSLRRTLVIDAGDPCNKSAPASHNFLTHDGAAPAEIGRMAREEVLQYKTVAFLEDSASAISGADGDFRVSTHANGSFQTKKVVFATGLHDELPDIPGVRECWGKSVIHCPYCHGYEVRHQPTGILMNSEHTLQMVNLIRNWTEQLTLFTNGPATIDRDKVAATGTRLVEQPIDHLLHDAGQLRGICLTDGSEVDLRALYLHPVLTQKCPLPAAMGCELADNGTLWVDEFSMTTVPGIYAAGDCTTHMRAVSYATGGGTLAGAMVNHGLVIDQSAARA</sequence>
<comment type="caution">
    <text evidence="4">The sequence shown here is derived from an EMBL/GenBank/DDBJ whole genome shotgun (WGS) entry which is preliminary data.</text>
</comment>
<keyword evidence="2" id="KW-0560">Oxidoreductase</keyword>
<dbReference type="EMBL" id="PTJC01000005">
    <property type="protein sequence ID" value="PPK88668.1"/>
    <property type="molecule type" value="Genomic_DNA"/>
</dbReference>
<dbReference type="PANTHER" id="PTHR48105">
    <property type="entry name" value="THIOREDOXIN REDUCTASE 1-RELATED-RELATED"/>
    <property type="match status" value="1"/>
</dbReference>
<evidence type="ECO:0000259" key="3">
    <source>
        <dbReference type="Pfam" id="PF07992"/>
    </source>
</evidence>
<dbReference type="SUPFAM" id="SSF51905">
    <property type="entry name" value="FAD/NAD(P)-binding domain"/>
    <property type="match status" value="1"/>
</dbReference>
<feature type="domain" description="FAD/NAD(P)-binding" evidence="3">
    <location>
        <begin position="5"/>
        <end position="145"/>
    </location>
</feature>
<gene>
    <name evidence="4" type="ORF">CLV84_1638</name>
</gene>
<accession>A0A2S6IAZ3</accession>
<proteinExistence type="predicted"/>
<dbReference type="Proteomes" id="UP000237662">
    <property type="component" value="Unassembled WGS sequence"/>
</dbReference>
<organism evidence="4 5">
    <name type="scientific">Neolewinella xylanilytica</name>
    <dbReference type="NCBI Taxonomy" id="1514080"/>
    <lineage>
        <taxon>Bacteria</taxon>
        <taxon>Pseudomonadati</taxon>
        <taxon>Bacteroidota</taxon>
        <taxon>Saprospiria</taxon>
        <taxon>Saprospirales</taxon>
        <taxon>Lewinellaceae</taxon>
        <taxon>Neolewinella</taxon>
    </lineage>
</organism>
<evidence type="ECO:0000313" key="4">
    <source>
        <dbReference type="EMBL" id="PPK88668.1"/>
    </source>
</evidence>
<keyword evidence="1" id="KW-0285">Flavoprotein</keyword>
<dbReference type="Gene3D" id="3.50.50.60">
    <property type="entry name" value="FAD/NAD(P)-binding domain"/>
    <property type="match status" value="2"/>
</dbReference>
<evidence type="ECO:0000313" key="5">
    <source>
        <dbReference type="Proteomes" id="UP000237662"/>
    </source>
</evidence>
<dbReference type="InterPro" id="IPR050097">
    <property type="entry name" value="Ferredoxin-NADP_redctase_2"/>
</dbReference>
<dbReference type="RefSeq" id="WP_104419202.1">
    <property type="nucleotide sequence ID" value="NZ_PTJC01000005.1"/>
</dbReference>
<dbReference type="PRINTS" id="PR00469">
    <property type="entry name" value="PNDRDTASEII"/>
</dbReference>
<evidence type="ECO:0000256" key="2">
    <source>
        <dbReference type="ARBA" id="ARBA00023002"/>
    </source>
</evidence>
<dbReference type="OrthoDB" id="9806179at2"/>
<name>A0A2S6IAZ3_9BACT</name>
<dbReference type="InterPro" id="IPR023753">
    <property type="entry name" value="FAD/NAD-binding_dom"/>
</dbReference>
<dbReference type="PRINTS" id="PR00368">
    <property type="entry name" value="FADPNR"/>
</dbReference>
<protein>
    <submittedName>
        <fullName evidence="4">Thioredoxin reductase</fullName>
    </submittedName>
</protein>
<reference evidence="4 5" key="1">
    <citation type="submission" date="2018-02" db="EMBL/GenBank/DDBJ databases">
        <title>Genomic Encyclopedia of Archaeal and Bacterial Type Strains, Phase II (KMG-II): from individual species to whole genera.</title>
        <authorList>
            <person name="Goeker M."/>
        </authorList>
    </citation>
    <scope>NUCLEOTIDE SEQUENCE [LARGE SCALE GENOMIC DNA]</scope>
    <source>
        <strain evidence="4 5">DSM 29526</strain>
    </source>
</reference>
<dbReference type="AlphaFoldDB" id="A0A2S6IAZ3"/>
<keyword evidence="5" id="KW-1185">Reference proteome</keyword>